<comment type="function">
    <text evidence="3">May play the central regulatory role in sporulation. It may be an element of the effector pathway responsible for the activation of sporulation genes in response to nutritional stress. Spo0A may act in concert with spo0H (a sigma factor) to control the expression of some genes that are critical to the sporulation process.</text>
</comment>
<evidence type="ECO:0000256" key="1">
    <source>
        <dbReference type="ARBA" id="ARBA00018672"/>
    </source>
</evidence>
<evidence type="ECO:0000259" key="5">
    <source>
        <dbReference type="PROSITE" id="PS50110"/>
    </source>
</evidence>
<dbReference type="InterPro" id="IPR050595">
    <property type="entry name" value="Bact_response_regulator"/>
</dbReference>
<evidence type="ECO:0000256" key="3">
    <source>
        <dbReference type="ARBA" id="ARBA00024867"/>
    </source>
</evidence>
<dbReference type="EMBL" id="QXDJ01000001">
    <property type="protein sequence ID" value="RII36707.1"/>
    <property type="molecule type" value="Genomic_DNA"/>
</dbReference>
<accession>A0A399IW68</accession>
<dbReference type="AlphaFoldDB" id="A0A399IW68"/>
<comment type="caution">
    <text evidence="6">The sequence shown here is derived from an EMBL/GenBank/DDBJ whole genome shotgun (WGS) entry which is preliminary data.</text>
</comment>
<dbReference type="Gene3D" id="3.40.50.2300">
    <property type="match status" value="1"/>
</dbReference>
<dbReference type="PROSITE" id="PS50110">
    <property type="entry name" value="RESPONSE_REGULATORY"/>
    <property type="match status" value="1"/>
</dbReference>
<protein>
    <recommendedName>
        <fullName evidence="1">Stage 0 sporulation protein A homolog</fullName>
    </recommendedName>
</protein>
<dbReference type="SUPFAM" id="SSF52172">
    <property type="entry name" value="CheY-like"/>
    <property type="match status" value="1"/>
</dbReference>
<feature type="domain" description="Response regulatory" evidence="5">
    <location>
        <begin position="9"/>
        <end position="126"/>
    </location>
</feature>
<dbReference type="Pfam" id="PF00072">
    <property type="entry name" value="Response_reg"/>
    <property type="match status" value="1"/>
</dbReference>
<name>A0A399IW68_9CLOT</name>
<dbReference type="PANTHER" id="PTHR44591:SF3">
    <property type="entry name" value="RESPONSE REGULATORY DOMAIN-CONTAINING PROTEIN"/>
    <property type="match status" value="1"/>
</dbReference>
<feature type="modified residue" description="4-aspartylphosphate" evidence="4">
    <location>
        <position position="59"/>
    </location>
</feature>
<dbReference type="InterPro" id="IPR011006">
    <property type="entry name" value="CheY-like_superfamily"/>
</dbReference>
<proteinExistence type="predicted"/>
<dbReference type="Proteomes" id="UP000265930">
    <property type="component" value="Unassembled WGS sequence"/>
</dbReference>
<evidence type="ECO:0000256" key="4">
    <source>
        <dbReference type="PROSITE-ProRule" id="PRU00169"/>
    </source>
</evidence>
<organism evidence="6 7">
    <name type="scientific">Clostridium chromiireducens</name>
    <dbReference type="NCBI Taxonomy" id="225345"/>
    <lineage>
        <taxon>Bacteria</taxon>
        <taxon>Bacillati</taxon>
        <taxon>Bacillota</taxon>
        <taxon>Clostridia</taxon>
        <taxon>Eubacteriales</taxon>
        <taxon>Clostridiaceae</taxon>
        <taxon>Clostridium</taxon>
    </lineage>
</organism>
<reference evidence="6 7" key="1">
    <citation type="submission" date="2018-08" db="EMBL/GenBank/DDBJ databases">
        <title>Genome of Clostridium chromiireducens C1, DSM12136.</title>
        <authorList>
            <person name="Xing M."/>
            <person name="Wei Y."/>
            <person name="Ang E.L."/>
            <person name="Zhao H."/>
            <person name="Zhang Y."/>
        </authorList>
    </citation>
    <scope>NUCLEOTIDE SEQUENCE [LARGE SCALE GENOMIC DNA]</scope>
    <source>
        <strain evidence="6 7">C1</strain>
    </source>
</reference>
<evidence type="ECO:0000256" key="2">
    <source>
        <dbReference type="ARBA" id="ARBA00022553"/>
    </source>
</evidence>
<evidence type="ECO:0000313" key="7">
    <source>
        <dbReference type="Proteomes" id="UP000265930"/>
    </source>
</evidence>
<keyword evidence="2 4" id="KW-0597">Phosphoprotein</keyword>
<sequence>MDKNKLMSKILIVDDNNANILLLEKMLKIYGYSNIKTLTDSRQVLDLYSAYEPDLILLDFRMPFMDGLEIIDSLNLSNGYKNTPIIMLSAENEKEYHKKALVKGAVDFITKPFNYNDIISKVKSIL</sequence>
<dbReference type="RefSeq" id="WP_119365904.1">
    <property type="nucleotide sequence ID" value="NZ_QXDJ01000001.1"/>
</dbReference>
<evidence type="ECO:0000313" key="6">
    <source>
        <dbReference type="EMBL" id="RII36707.1"/>
    </source>
</evidence>
<dbReference type="GO" id="GO:0000160">
    <property type="term" value="P:phosphorelay signal transduction system"/>
    <property type="evidence" value="ECO:0007669"/>
    <property type="project" value="InterPro"/>
</dbReference>
<gene>
    <name evidence="6" type="ORF">D2A34_04805</name>
</gene>
<dbReference type="SMART" id="SM00448">
    <property type="entry name" value="REC"/>
    <property type="match status" value="1"/>
</dbReference>
<dbReference type="InterPro" id="IPR001789">
    <property type="entry name" value="Sig_transdc_resp-reg_receiver"/>
</dbReference>
<dbReference type="PANTHER" id="PTHR44591">
    <property type="entry name" value="STRESS RESPONSE REGULATOR PROTEIN 1"/>
    <property type="match status" value="1"/>
</dbReference>